<evidence type="ECO:0000313" key="14">
    <source>
        <dbReference type="EMBL" id="QKX63411.1"/>
    </source>
</evidence>
<evidence type="ECO:0000256" key="3">
    <source>
        <dbReference type="ARBA" id="ARBA00022448"/>
    </source>
</evidence>
<dbReference type="EMBL" id="CP055903">
    <property type="protein sequence ID" value="QKX63411.1"/>
    <property type="molecule type" value="Genomic_DNA"/>
</dbReference>
<keyword evidence="15" id="KW-1185">Reference proteome</keyword>
<dbReference type="GO" id="GO:0005743">
    <property type="term" value="C:mitochondrial inner membrane"/>
    <property type="evidence" value="ECO:0007669"/>
    <property type="project" value="TreeGrafter"/>
</dbReference>
<evidence type="ECO:0000259" key="12">
    <source>
        <dbReference type="PROSITE" id="PS50893"/>
    </source>
</evidence>
<dbReference type="SUPFAM" id="SSF90123">
    <property type="entry name" value="ABC transporter transmembrane region"/>
    <property type="match status" value="2"/>
</dbReference>
<keyword evidence="8 11" id="KW-1133">Transmembrane helix</keyword>
<dbReference type="FunFam" id="3.40.50.300:FF:000913">
    <property type="entry name" value="ABC multidrug transporter SitT"/>
    <property type="match status" value="1"/>
</dbReference>
<dbReference type="SUPFAM" id="SSF52540">
    <property type="entry name" value="P-loop containing nucleoside triphosphate hydrolases"/>
    <property type="match status" value="2"/>
</dbReference>
<feature type="transmembrane region" description="Helical" evidence="11">
    <location>
        <begin position="823"/>
        <end position="847"/>
    </location>
</feature>
<keyword evidence="3" id="KW-0813">Transport</keyword>
<dbReference type="SMART" id="SM00382">
    <property type="entry name" value="AAA"/>
    <property type="match status" value="2"/>
</dbReference>
<evidence type="ECO:0000256" key="11">
    <source>
        <dbReference type="SAM" id="Phobius"/>
    </source>
</evidence>
<comment type="subcellular location">
    <subcellularLocation>
        <location evidence="1">Membrane</location>
        <topology evidence="1">Multi-pass membrane protein</topology>
    </subcellularLocation>
</comment>
<dbReference type="InterPro" id="IPR003439">
    <property type="entry name" value="ABC_transporter-like_ATP-bd"/>
</dbReference>
<dbReference type="CDD" id="cd18578">
    <property type="entry name" value="ABC_6TM_Pgp_ABCB1_D2_like"/>
    <property type="match status" value="1"/>
</dbReference>
<feature type="transmembrane region" description="Helical" evidence="11">
    <location>
        <begin position="209"/>
        <end position="229"/>
    </location>
</feature>
<dbReference type="GO" id="GO:0015421">
    <property type="term" value="F:ABC-type oligopeptide transporter activity"/>
    <property type="evidence" value="ECO:0007669"/>
    <property type="project" value="TreeGrafter"/>
</dbReference>
<dbReference type="GeneID" id="55998060"/>
<evidence type="ECO:0000313" key="15">
    <source>
        <dbReference type="Proteomes" id="UP000509510"/>
    </source>
</evidence>
<evidence type="ECO:0000256" key="10">
    <source>
        <dbReference type="SAM" id="MobiDB-lite"/>
    </source>
</evidence>
<evidence type="ECO:0000256" key="7">
    <source>
        <dbReference type="ARBA" id="ARBA00022840"/>
    </source>
</evidence>
<evidence type="ECO:0000256" key="6">
    <source>
        <dbReference type="ARBA" id="ARBA00022741"/>
    </source>
</evidence>
<dbReference type="AlphaFoldDB" id="A0A7H8RCA5"/>
<dbReference type="FunFam" id="3.40.50.300:FF:000251">
    <property type="entry name" value="ABC transporter B family member 19"/>
    <property type="match status" value="1"/>
</dbReference>
<dbReference type="InterPro" id="IPR036640">
    <property type="entry name" value="ABC1_TM_sf"/>
</dbReference>
<dbReference type="InterPro" id="IPR027417">
    <property type="entry name" value="P-loop_NTPase"/>
</dbReference>
<dbReference type="PANTHER" id="PTHR43394:SF11">
    <property type="entry name" value="ATP-BINDING CASSETTE TRANSPORTER"/>
    <property type="match status" value="1"/>
</dbReference>
<dbReference type="Pfam" id="PF00005">
    <property type="entry name" value="ABC_tran"/>
    <property type="match status" value="2"/>
</dbReference>
<evidence type="ECO:0000256" key="1">
    <source>
        <dbReference type="ARBA" id="ARBA00004141"/>
    </source>
</evidence>
<dbReference type="InterPro" id="IPR039421">
    <property type="entry name" value="Type_1_exporter"/>
</dbReference>
<accession>A0A7H8RCA5</accession>
<dbReference type="GO" id="GO:0016887">
    <property type="term" value="F:ATP hydrolysis activity"/>
    <property type="evidence" value="ECO:0007669"/>
    <property type="project" value="InterPro"/>
</dbReference>
<dbReference type="OrthoDB" id="6500128at2759"/>
<name>A0A7H8RCA5_TALRU</name>
<dbReference type="PROSITE" id="PS00211">
    <property type="entry name" value="ABC_TRANSPORTER_1"/>
    <property type="match status" value="2"/>
</dbReference>
<feature type="transmembrane region" description="Helical" evidence="11">
    <location>
        <begin position="853"/>
        <end position="872"/>
    </location>
</feature>
<feature type="transmembrane region" description="Helical" evidence="11">
    <location>
        <begin position="708"/>
        <end position="732"/>
    </location>
</feature>
<dbReference type="InterPro" id="IPR011527">
    <property type="entry name" value="ABC1_TM_dom"/>
</dbReference>
<feature type="domain" description="ABC transporter" evidence="12">
    <location>
        <begin position="386"/>
        <end position="628"/>
    </location>
</feature>
<dbReference type="Proteomes" id="UP000509510">
    <property type="component" value="Chromosome VI"/>
</dbReference>
<feature type="domain" description="ABC transporter" evidence="12">
    <location>
        <begin position="1035"/>
        <end position="1274"/>
    </location>
</feature>
<evidence type="ECO:0000259" key="13">
    <source>
        <dbReference type="PROSITE" id="PS50929"/>
    </source>
</evidence>
<dbReference type="InterPro" id="IPR017871">
    <property type="entry name" value="ABC_transporter-like_CS"/>
</dbReference>
<protein>
    <submittedName>
        <fullName evidence="14">Uncharacterized protein</fullName>
    </submittedName>
</protein>
<dbReference type="InterPro" id="IPR003593">
    <property type="entry name" value="AAA+_ATPase"/>
</dbReference>
<evidence type="ECO:0000256" key="8">
    <source>
        <dbReference type="ARBA" id="ARBA00022989"/>
    </source>
</evidence>
<dbReference type="PROSITE" id="PS50929">
    <property type="entry name" value="ABC_TM1F"/>
    <property type="match status" value="2"/>
</dbReference>
<proteinExistence type="inferred from homology"/>
<keyword evidence="7" id="KW-0067">ATP-binding</keyword>
<dbReference type="GO" id="GO:0005524">
    <property type="term" value="F:ATP binding"/>
    <property type="evidence" value="ECO:0007669"/>
    <property type="project" value="UniProtKB-KW"/>
</dbReference>
<evidence type="ECO:0000256" key="9">
    <source>
        <dbReference type="ARBA" id="ARBA00023136"/>
    </source>
</evidence>
<dbReference type="KEGG" id="trg:TRUGW13939_10581"/>
<feature type="transmembrane region" description="Helical" evidence="11">
    <location>
        <begin position="55"/>
        <end position="79"/>
    </location>
</feature>
<feature type="domain" description="ABC transmembrane type-1" evidence="13">
    <location>
        <begin position="711"/>
        <end position="998"/>
    </location>
</feature>
<feature type="transmembrane region" description="Helical" evidence="11">
    <location>
        <begin position="184"/>
        <end position="203"/>
    </location>
</feature>
<feature type="transmembrane region" description="Helical" evidence="11">
    <location>
        <begin position="320"/>
        <end position="341"/>
    </location>
</feature>
<feature type="transmembrane region" description="Helical" evidence="11">
    <location>
        <begin position="752"/>
        <end position="777"/>
    </location>
</feature>
<sequence length="1277" mass="138138">MASVSEAQAPNEEKGDRVLETEEQRAILDRQLHGLQDETAKRNLGPWTYANQWDYIVLTLSSIAGIAAGAANPLLVVIFGQLAGTFTGFENGSIPGSTLRSKTNQFALYYVYLAVAEFVLIYTSTVGFYWSGDRIVRRMRRAYLKAIIRQNMSFFDTLGIGKVTSHITSDMTTIQEALTSKLSIALYAASNFLSAFIIAFIIYPRLAGILCSVLVAMILVTTSTTRFAIKNDKISKKFYSTAASIAQEAITSIRHVTAYGSQKQLADRYERLLRGSETSGVKSRVYVALLIGWSSAMPCFTYALGWYAGGHYLSQGHTTVSAVVSATVAIVNGSFAMVRVIPTMENFVSSITSATATFEIIERQSPQDPFSTAGETPASVEGNIELKGVEVVYPSRKDTKVLKGVDISIPALKTTALVGLSGCGKSTVLGLLERFYEPTAGSVRLDGHELQDLNLQWLRSQMAYVGQEPTLFSTTIYENIRHGLINSGVSETPEQTKERVIAAAKLASAHDFISTLPNGYDTEVGEKGISLSGGQRQRIAIARAVVSGPKILLLDEATSALDTRSEKAVQQALDNASKGRTTVVIAHRLSTIRNADNIIVMQAGEVMEQGTHSVLLAKNGIYADLVQKQQIVDSVGDNGDAGSESESDEKVQIERAESRANPNAGEKGAGNSVTIIEGEGDLATQKELKPSLWLATKVILKLNYPERWLLIGGMVMAFFAGFTLLLQAIWFAEVLSAFSLNDTDRMVSQVNLWSLLFTMTGIYAFIVAGSNGIFFAISTERLARRVRDVTLRSILRQNIAFFDDKAHGTGVMASRLSSSSSDLSGLGGAVMGCIMTFTATIAISLILCLAVGWKLSLVCAAVIPLLTALGWVRMEFISVFDGKIRLAGERAATYASEAVGAIRTVASGGLEGYVLESYREIQAEQAAKSLPAILRASVFYAVSQGINFLAAALVFWYGSGLLASGEYTLKQYYICFIGLIWGSGIAGSLFNFSPDMSKAAHAACDLQTLFDRTPEIDSWDESGEHMAKETCQGHLKFEGVSFAYPSRSDITVLRDLDLDIPAGKFVALVGASGSGKTTVLGLLERFYDATRGRITLDGQDISGLNINEYRHMFSLVSQEPAIYSGTIRENLTTGLDPKKPVTEDDIIAACKDANIYSFITSLPEGFETDVGSSGSMLSGGQKQRLTIARALLRAAPILILDEATAALDSDSEKLVQEALNATSRGRTTVAIAHRLSSIQHADIIYMLDRGQVVEKGSHAELVKKRGAYFKLVQIQGL</sequence>
<dbReference type="PROSITE" id="PS50893">
    <property type="entry name" value="ABC_TRANSPORTER_2"/>
    <property type="match status" value="2"/>
</dbReference>
<dbReference type="GO" id="GO:0090374">
    <property type="term" value="P:oligopeptide export from mitochondrion"/>
    <property type="evidence" value="ECO:0007669"/>
    <property type="project" value="TreeGrafter"/>
</dbReference>
<evidence type="ECO:0000256" key="2">
    <source>
        <dbReference type="ARBA" id="ARBA00007577"/>
    </source>
</evidence>
<comment type="similarity">
    <text evidence="2">Belongs to the ABC transporter superfamily. ABCB family. Multidrug resistance exporter (TC 3.A.1.201) subfamily.</text>
</comment>
<evidence type="ECO:0000256" key="4">
    <source>
        <dbReference type="ARBA" id="ARBA00022692"/>
    </source>
</evidence>
<keyword evidence="9 11" id="KW-0472">Membrane</keyword>
<feature type="transmembrane region" description="Helical" evidence="11">
    <location>
        <begin position="109"/>
        <end position="131"/>
    </location>
</feature>
<dbReference type="CDD" id="cd03249">
    <property type="entry name" value="ABC_MTABC3_MDL1_MDL2"/>
    <property type="match status" value="1"/>
</dbReference>
<feature type="compositionally biased region" description="Basic and acidic residues" evidence="10">
    <location>
        <begin position="648"/>
        <end position="658"/>
    </location>
</feature>
<dbReference type="PANTHER" id="PTHR43394">
    <property type="entry name" value="ATP-DEPENDENT PERMEASE MDL1, MITOCHONDRIAL"/>
    <property type="match status" value="1"/>
</dbReference>
<dbReference type="Gene3D" id="1.20.1560.10">
    <property type="entry name" value="ABC transporter type 1, transmembrane domain"/>
    <property type="match status" value="1"/>
</dbReference>
<keyword evidence="4 11" id="KW-0812">Transmembrane</keyword>
<dbReference type="CDD" id="cd18577">
    <property type="entry name" value="ABC_6TM_Pgp_ABCB1_D1_like"/>
    <property type="match status" value="1"/>
</dbReference>
<feature type="transmembrane region" description="Helical" evidence="11">
    <location>
        <begin position="971"/>
        <end position="992"/>
    </location>
</feature>
<evidence type="ECO:0000256" key="5">
    <source>
        <dbReference type="ARBA" id="ARBA00022737"/>
    </source>
</evidence>
<keyword evidence="5" id="KW-0677">Repeat</keyword>
<feature type="domain" description="ABC transmembrane type-1" evidence="13">
    <location>
        <begin position="60"/>
        <end position="349"/>
    </location>
</feature>
<gene>
    <name evidence="14" type="ORF">TRUGW13939_10581</name>
</gene>
<feature type="transmembrane region" description="Helical" evidence="11">
    <location>
        <begin position="285"/>
        <end position="308"/>
    </location>
</feature>
<dbReference type="Pfam" id="PF00664">
    <property type="entry name" value="ABC_membrane"/>
    <property type="match status" value="2"/>
</dbReference>
<reference evidence="15" key="1">
    <citation type="submission" date="2020-06" db="EMBL/GenBank/DDBJ databases">
        <title>A chromosome-scale genome assembly of Talaromyces rugulosus W13939.</title>
        <authorList>
            <person name="Wang B."/>
            <person name="Guo L."/>
            <person name="Ye K."/>
            <person name="Wang L."/>
        </authorList>
    </citation>
    <scope>NUCLEOTIDE SEQUENCE [LARGE SCALE GENOMIC DNA]</scope>
    <source>
        <strain evidence="15">W13939</strain>
    </source>
</reference>
<keyword evidence="6" id="KW-0547">Nucleotide-binding</keyword>
<dbReference type="RefSeq" id="XP_035349585.1">
    <property type="nucleotide sequence ID" value="XM_035493692.1"/>
</dbReference>
<feature type="transmembrane region" description="Helical" evidence="11">
    <location>
        <begin position="938"/>
        <end position="959"/>
    </location>
</feature>
<dbReference type="Gene3D" id="3.40.50.300">
    <property type="entry name" value="P-loop containing nucleotide triphosphate hydrolases"/>
    <property type="match status" value="2"/>
</dbReference>
<organism evidence="14 15">
    <name type="scientific">Talaromyces rugulosus</name>
    <name type="common">Penicillium rugulosum</name>
    <dbReference type="NCBI Taxonomy" id="121627"/>
    <lineage>
        <taxon>Eukaryota</taxon>
        <taxon>Fungi</taxon>
        <taxon>Dikarya</taxon>
        <taxon>Ascomycota</taxon>
        <taxon>Pezizomycotina</taxon>
        <taxon>Eurotiomycetes</taxon>
        <taxon>Eurotiomycetidae</taxon>
        <taxon>Eurotiales</taxon>
        <taxon>Trichocomaceae</taxon>
        <taxon>Talaromyces</taxon>
        <taxon>Talaromyces sect. Islandici</taxon>
    </lineage>
</organism>
<feature type="region of interest" description="Disordered" evidence="10">
    <location>
        <begin position="636"/>
        <end position="671"/>
    </location>
</feature>